<sequence length="150" mass="16882">MKKYVSLLLLAVIFIVACGSEDEKIRAGRYGMMGEETPQYAAIMFMNAVYTEDTLDKAVKLSTERFGKVLSAYYTPKTVQRQVFNLRLDEMEAEPVSGGALLLSEAQDEAEIEVKIIGYYQNNKVTELKTLSMIKVKGNWKVAKVRNTVP</sequence>
<evidence type="ECO:0000313" key="2">
    <source>
        <dbReference type="Proteomes" id="UP001595478"/>
    </source>
</evidence>
<proteinExistence type="predicted"/>
<name>A0ABV7FM91_9ALTE</name>
<organism evidence="1 2">
    <name type="scientific">Agaribacter flavus</name>
    <dbReference type="NCBI Taxonomy" id="1902781"/>
    <lineage>
        <taxon>Bacteria</taxon>
        <taxon>Pseudomonadati</taxon>
        <taxon>Pseudomonadota</taxon>
        <taxon>Gammaproteobacteria</taxon>
        <taxon>Alteromonadales</taxon>
        <taxon>Alteromonadaceae</taxon>
        <taxon>Agaribacter</taxon>
    </lineage>
</organism>
<comment type="caution">
    <text evidence="1">The sequence shown here is derived from an EMBL/GenBank/DDBJ whole genome shotgun (WGS) entry which is preliminary data.</text>
</comment>
<dbReference type="Proteomes" id="UP001595478">
    <property type="component" value="Unassembled WGS sequence"/>
</dbReference>
<dbReference type="EMBL" id="JBHRSW010000004">
    <property type="protein sequence ID" value="MFC3120260.1"/>
    <property type="molecule type" value="Genomic_DNA"/>
</dbReference>
<accession>A0ABV7FM91</accession>
<dbReference type="PROSITE" id="PS51257">
    <property type="entry name" value="PROKAR_LIPOPROTEIN"/>
    <property type="match status" value="1"/>
</dbReference>
<evidence type="ECO:0008006" key="3">
    <source>
        <dbReference type="Google" id="ProtNLM"/>
    </source>
</evidence>
<evidence type="ECO:0000313" key="1">
    <source>
        <dbReference type="EMBL" id="MFC3120260.1"/>
    </source>
</evidence>
<gene>
    <name evidence="1" type="ORF">ACFOHL_01335</name>
</gene>
<dbReference type="RefSeq" id="WP_376918400.1">
    <property type="nucleotide sequence ID" value="NZ_JBHRSW010000004.1"/>
</dbReference>
<reference evidence="2" key="1">
    <citation type="journal article" date="2019" name="Int. J. Syst. Evol. Microbiol.">
        <title>The Global Catalogue of Microorganisms (GCM) 10K type strain sequencing project: providing services to taxonomists for standard genome sequencing and annotation.</title>
        <authorList>
            <consortium name="The Broad Institute Genomics Platform"/>
            <consortium name="The Broad Institute Genome Sequencing Center for Infectious Disease"/>
            <person name="Wu L."/>
            <person name="Ma J."/>
        </authorList>
    </citation>
    <scope>NUCLEOTIDE SEQUENCE [LARGE SCALE GENOMIC DNA]</scope>
    <source>
        <strain evidence="2">KCTC 52473</strain>
    </source>
</reference>
<protein>
    <recommendedName>
        <fullName evidence="3">Lipoprotein</fullName>
    </recommendedName>
</protein>
<keyword evidence="2" id="KW-1185">Reference proteome</keyword>